<proteinExistence type="predicted"/>
<feature type="chain" id="PRO_5015539609" description="DUF4878 domain-containing protein" evidence="1">
    <location>
        <begin position="22"/>
        <end position="174"/>
    </location>
</feature>
<dbReference type="OrthoDB" id="1050203at2"/>
<comment type="caution">
    <text evidence="2">The sequence shown here is derived from an EMBL/GenBank/DDBJ whole genome shotgun (WGS) entry which is preliminary data.</text>
</comment>
<organism evidence="2 3">
    <name type="scientific">Hallella colorans</name>
    <dbReference type="NCBI Taxonomy" id="1703337"/>
    <lineage>
        <taxon>Bacteria</taxon>
        <taxon>Pseudomonadati</taxon>
        <taxon>Bacteroidota</taxon>
        <taxon>Bacteroidia</taxon>
        <taxon>Bacteroidales</taxon>
        <taxon>Prevotellaceae</taxon>
        <taxon>Hallella</taxon>
    </lineage>
</organism>
<evidence type="ECO:0000313" key="3">
    <source>
        <dbReference type="Proteomes" id="UP000245870"/>
    </source>
</evidence>
<evidence type="ECO:0000256" key="1">
    <source>
        <dbReference type="SAM" id="SignalP"/>
    </source>
</evidence>
<evidence type="ECO:0000313" key="2">
    <source>
        <dbReference type="EMBL" id="PVX56918.1"/>
    </source>
</evidence>
<dbReference type="Proteomes" id="UP000245870">
    <property type="component" value="Unassembled WGS sequence"/>
</dbReference>
<sequence>MRKRSFLFSLFVCLLSLTLVSSCKNKPKERSLKEMQDDFIRPAEMTLAKSDTDQVKSLVQLYLSHLKQGDVDGALSMLYYLNKDSITNLPADLAKKERMTLTAFKGKKASVEEIQFLKETDSKVRYTVTLFDKAPGDKRPNTISFVIRPVRRDGKWYLTLADSATETQQSQLDN</sequence>
<evidence type="ECO:0008006" key="4">
    <source>
        <dbReference type="Google" id="ProtNLM"/>
    </source>
</evidence>
<dbReference type="PROSITE" id="PS51257">
    <property type="entry name" value="PROKAR_LIPOPROTEIN"/>
    <property type="match status" value="1"/>
</dbReference>
<gene>
    <name evidence="2" type="ORF">C7379_10539</name>
</gene>
<name>A0A2U0UGZ6_9BACT</name>
<accession>A0A2U0UGZ6</accession>
<keyword evidence="1" id="KW-0732">Signal</keyword>
<reference evidence="2 3" key="1">
    <citation type="submission" date="2018-05" db="EMBL/GenBank/DDBJ databases">
        <title>Genomic Encyclopedia of Type Strains, Phase IV (KMG-IV): sequencing the most valuable type-strain genomes for metagenomic binning, comparative biology and taxonomic classification.</title>
        <authorList>
            <person name="Goeker M."/>
        </authorList>
    </citation>
    <scope>NUCLEOTIDE SEQUENCE [LARGE SCALE GENOMIC DNA]</scope>
    <source>
        <strain evidence="2 3">DSM 100333</strain>
    </source>
</reference>
<keyword evidence="3" id="KW-1185">Reference proteome</keyword>
<dbReference type="EMBL" id="QENY01000005">
    <property type="protein sequence ID" value="PVX56918.1"/>
    <property type="molecule type" value="Genomic_DNA"/>
</dbReference>
<dbReference type="RefSeq" id="WP_116616077.1">
    <property type="nucleotide sequence ID" value="NZ_CAUPIB010000002.1"/>
</dbReference>
<feature type="signal peptide" evidence="1">
    <location>
        <begin position="1"/>
        <end position="21"/>
    </location>
</feature>
<protein>
    <recommendedName>
        <fullName evidence="4">DUF4878 domain-containing protein</fullName>
    </recommendedName>
</protein>
<dbReference type="AlphaFoldDB" id="A0A2U0UGZ6"/>